<dbReference type="SMART" id="SM00283">
    <property type="entry name" value="MA"/>
    <property type="match status" value="1"/>
</dbReference>
<evidence type="ECO:0000256" key="2">
    <source>
        <dbReference type="ARBA" id="ARBA00022475"/>
    </source>
</evidence>
<proteinExistence type="inferred from homology"/>
<evidence type="ECO:0000256" key="1">
    <source>
        <dbReference type="ARBA" id="ARBA00004651"/>
    </source>
</evidence>
<dbReference type="InterPro" id="IPR033480">
    <property type="entry name" value="sCache_2"/>
</dbReference>
<evidence type="ECO:0000256" key="3">
    <source>
        <dbReference type="ARBA" id="ARBA00022692"/>
    </source>
</evidence>
<keyword evidence="5 9" id="KW-0472">Membrane</keyword>
<dbReference type="PANTHER" id="PTHR32089">
    <property type="entry name" value="METHYL-ACCEPTING CHEMOTAXIS PROTEIN MCPB"/>
    <property type="match status" value="1"/>
</dbReference>
<dbReference type="Proteomes" id="UP000815846">
    <property type="component" value="Unassembled WGS sequence"/>
</dbReference>
<evidence type="ECO:0000256" key="8">
    <source>
        <dbReference type="PROSITE-ProRule" id="PRU00284"/>
    </source>
</evidence>
<feature type="domain" description="Methyl-accepting transducer" evidence="10">
    <location>
        <begin position="255"/>
        <end position="491"/>
    </location>
</feature>
<dbReference type="PANTHER" id="PTHR32089:SF112">
    <property type="entry name" value="LYSOZYME-LIKE PROTEIN-RELATED"/>
    <property type="match status" value="1"/>
</dbReference>
<dbReference type="InterPro" id="IPR004010">
    <property type="entry name" value="Double_Cache_2"/>
</dbReference>
<keyword evidence="4 9" id="KW-1133">Transmembrane helix</keyword>
<evidence type="ECO:0000256" key="4">
    <source>
        <dbReference type="ARBA" id="ARBA00022989"/>
    </source>
</evidence>
<feature type="transmembrane region" description="Helical" evidence="9">
    <location>
        <begin position="7"/>
        <end position="26"/>
    </location>
</feature>
<feature type="transmembrane region" description="Helical" evidence="9">
    <location>
        <begin position="173"/>
        <end position="195"/>
    </location>
</feature>
<dbReference type="Pfam" id="PF08269">
    <property type="entry name" value="dCache_2"/>
    <property type="match status" value="1"/>
</dbReference>
<gene>
    <name evidence="11" type="ORF">CWS31_000050</name>
</gene>
<dbReference type="Pfam" id="PF00015">
    <property type="entry name" value="MCPsignal"/>
    <property type="match status" value="1"/>
</dbReference>
<keyword evidence="2" id="KW-1003">Cell membrane</keyword>
<evidence type="ECO:0000259" key="10">
    <source>
        <dbReference type="PROSITE" id="PS50111"/>
    </source>
</evidence>
<reference evidence="11 12" key="1">
    <citation type="submission" date="2019-08" db="EMBL/GenBank/DDBJ databases">
        <title>Microbe sample from Colwellia echini.</title>
        <authorList>
            <person name="Christiansen L."/>
            <person name="Pathiraja D."/>
            <person name="Schultz-Johansen M."/>
            <person name="Choi I.-G."/>
            <person name="Stougaard P."/>
        </authorList>
    </citation>
    <scope>NUCLEOTIDE SEQUENCE [LARGE SCALE GENOMIC DNA]</scope>
    <source>
        <strain evidence="11 12">A3</strain>
    </source>
</reference>
<keyword evidence="6 8" id="KW-0807">Transducer</keyword>
<comment type="similarity">
    <text evidence="7">Belongs to the methyl-accepting chemotaxis (MCP) protein family.</text>
</comment>
<keyword evidence="3 9" id="KW-0812">Transmembrane</keyword>
<dbReference type="SUPFAM" id="SSF58104">
    <property type="entry name" value="Methyl-accepting chemotaxis protein (MCP) signaling domain"/>
    <property type="match status" value="1"/>
</dbReference>
<keyword evidence="12" id="KW-1185">Reference proteome</keyword>
<dbReference type="Gene3D" id="3.30.450.20">
    <property type="entry name" value="PAS domain"/>
    <property type="match status" value="1"/>
</dbReference>
<dbReference type="PRINTS" id="PR00260">
    <property type="entry name" value="CHEMTRNSDUCR"/>
</dbReference>
<dbReference type="SMART" id="SM01049">
    <property type="entry name" value="Cache_2"/>
    <property type="match status" value="1"/>
</dbReference>
<sequence>MKLSRQLAVIILVATFGLIILGVVTLQTLRSNLMSSGEHEIKTILSLAKEQAKFYIELEQQNKISREEAEEKVIEVLSNMRYDTSYIWANDNNAISRVHPNASVLGEFQPTYATHFKELSNVEFFIGVGEYPKAGSDKLFTKINGSTKLPHWDWVFGFGIYMDDVNEKYMNSAISFTLIALVIISLIIATAVYIARNIIKSIGGEPSYALSVTSRIADGYLNQEIEGTFTETSLLGSISRMQKSLQAMVRDINKGAVMLTASTKSLNEQMHHISTAYQKSSDASHSTAAAIQELSSCIQEIANSARDAESNSEESSTISLRGEDAVKNSADSIIEIAEKITQSTEEIDRLQKRSIDIGNIVNVIREIAEQTNLLALNAAIEAARAGEQGRGFAVVADEVRTLASRTASATSEITATINKVQAETENVAKTMLAVLPKVEESVTSSNQVTKMLADIRVGSDATLNQIRVVSSSSEEQNKATHDLAMHVEDISNMIQETAAAVASSRENMETLDKLAGDLHNSVSYFKI</sequence>
<dbReference type="EMBL" id="PJAI02000001">
    <property type="protein sequence ID" value="TYK66976.1"/>
    <property type="molecule type" value="Genomic_DNA"/>
</dbReference>
<evidence type="ECO:0000313" key="12">
    <source>
        <dbReference type="Proteomes" id="UP000815846"/>
    </source>
</evidence>
<accession>A0ABY3N0E8</accession>
<comment type="caution">
    <text evidence="11">The sequence shown here is derived from an EMBL/GenBank/DDBJ whole genome shotgun (WGS) entry which is preliminary data.</text>
</comment>
<dbReference type="PROSITE" id="PS50111">
    <property type="entry name" value="CHEMOTAXIS_TRANSDUC_2"/>
    <property type="match status" value="1"/>
</dbReference>
<name>A0ABY3N0E8_9GAMM</name>
<protein>
    <recommendedName>
        <fullName evidence="10">Methyl-accepting transducer domain-containing protein</fullName>
    </recommendedName>
</protein>
<dbReference type="Gene3D" id="1.10.287.950">
    <property type="entry name" value="Methyl-accepting chemotaxis protein"/>
    <property type="match status" value="1"/>
</dbReference>
<dbReference type="InterPro" id="IPR004090">
    <property type="entry name" value="Chemotax_Me-accpt_rcpt"/>
</dbReference>
<dbReference type="CDD" id="cd11386">
    <property type="entry name" value="MCP_signal"/>
    <property type="match status" value="1"/>
</dbReference>
<evidence type="ECO:0000256" key="7">
    <source>
        <dbReference type="ARBA" id="ARBA00029447"/>
    </source>
</evidence>
<evidence type="ECO:0000256" key="5">
    <source>
        <dbReference type="ARBA" id="ARBA00023136"/>
    </source>
</evidence>
<organism evidence="11 12">
    <name type="scientific">Colwellia echini</name>
    <dbReference type="NCBI Taxonomy" id="1982103"/>
    <lineage>
        <taxon>Bacteria</taxon>
        <taxon>Pseudomonadati</taxon>
        <taxon>Pseudomonadota</taxon>
        <taxon>Gammaproteobacteria</taxon>
        <taxon>Alteromonadales</taxon>
        <taxon>Colwelliaceae</taxon>
        <taxon>Colwellia</taxon>
    </lineage>
</organism>
<evidence type="ECO:0000256" key="9">
    <source>
        <dbReference type="SAM" id="Phobius"/>
    </source>
</evidence>
<evidence type="ECO:0000313" key="11">
    <source>
        <dbReference type="EMBL" id="TYK66976.1"/>
    </source>
</evidence>
<dbReference type="InterPro" id="IPR004089">
    <property type="entry name" value="MCPsignal_dom"/>
</dbReference>
<dbReference type="RefSeq" id="WP_101343127.1">
    <property type="nucleotide sequence ID" value="NZ_PJAI02000001.1"/>
</dbReference>
<comment type="subcellular location">
    <subcellularLocation>
        <location evidence="1">Cell membrane</location>
        <topology evidence="1">Multi-pass membrane protein</topology>
    </subcellularLocation>
</comment>
<evidence type="ECO:0000256" key="6">
    <source>
        <dbReference type="ARBA" id="ARBA00023224"/>
    </source>
</evidence>